<dbReference type="GO" id="GO:0004519">
    <property type="term" value="F:endonuclease activity"/>
    <property type="evidence" value="ECO:0007669"/>
    <property type="project" value="TreeGrafter"/>
</dbReference>
<dbReference type="Proteomes" id="UP000298663">
    <property type="component" value="Unassembled WGS sequence"/>
</dbReference>
<dbReference type="InterPro" id="IPR002625">
    <property type="entry name" value="Smr_dom"/>
</dbReference>
<dbReference type="InterPro" id="IPR052772">
    <property type="entry name" value="Endo/PolyKinase_Domain-Protein"/>
</dbReference>
<feature type="domain" description="Smr" evidence="1">
    <location>
        <begin position="356"/>
        <end position="436"/>
    </location>
</feature>
<reference evidence="2 3" key="2">
    <citation type="journal article" date="2019" name="G3 (Bethesda)">
        <title>Hybrid Assembly of the Genome of the Entomopathogenic Nematode Steinernema carpocapsae Identifies the X-Chromosome.</title>
        <authorList>
            <person name="Serra L."/>
            <person name="Macchietto M."/>
            <person name="Macias-Munoz A."/>
            <person name="McGill C.J."/>
            <person name="Rodriguez I.M."/>
            <person name="Rodriguez B."/>
            <person name="Murad R."/>
            <person name="Mortazavi A."/>
        </authorList>
    </citation>
    <scope>NUCLEOTIDE SEQUENCE [LARGE SCALE GENOMIC DNA]</scope>
    <source>
        <strain evidence="2 3">ALL</strain>
    </source>
</reference>
<dbReference type="EMBL" id="AZBU02000014">
    <property type="protein sequence ID" value="TKR57695.1"/>
    <property type="molecule type" value="Genomic_DNA"/>
</dbReference>
<comment type="caution">
    <text evidence="2">The sequence shown here is derived from an EMBL/GenBank/DDBJ whole genome shotgun (WGS) entry which is preliminary data.</text>
</comment>
<dbReference type="GO" id="GO:0005634">
    <property type="term" value="C:nucleus"/>
    <property type="evidence" value="ECO:0007669"/>
    <property type="project" value="TreeGrafter"/>
</dbReference>
<gene>
    <name evidence="2" type="ORF">L596_030364</name>
</gene>
<dbReference type="PANTHER" id="PTHR46535">
    <property type="entry name" value="NEDD4-BINDING PROTEIN 2"/>
    <property type="match status" value="1"/>
</dbReference>
<sequence>MATQFLNMDLDKSCQTADSDMKRARGFYFGLPSLSRSVGNLKMRSPRFHSQKVITQMANNRFAVVCNDAETDSLSYDSGFTYSDRSSFVEVPDGCLRLDLPKALLRQLSGLFDNGDISEMSTTVDLRIELCLEIFEAASKKPSSIGQYEDTENDQLLALELHTSINGAERKQATAADRATYERLIREFSSLKGVDMWTIFSDNCFSYEATRDLLAAFSAEQPAQKPSAWADVKDLKIAWDNATKITTPPLVIQKNAKVLELFQKSNGQIQVKGKYTSFPALQAEVQELMKRSKEKHAKHRQLMQQAAKYFRNSKTRLASDPYSMRAADLHREAKGLLDEANQKLYDYNLNVAVNTIDVHWMNVEWTISLLDAKLAKMDRDPKFKNKSSPKRLHVITGYGSSIGANGNIQPAVKNWLSKKGYQYTNTNIGALEVICK</sequence>
<name>A0A4V5ZWX1_STECR</name>
<dbReference type="AlphaFoldDB" id="A0A4V5ZWX1"/>
<dbReference type="InterPro" id="IPR036063">
    <property type="entry name" value="Smr_dom_sf"/>
</dbReference>
<dbReference type="Gene3D" id="3.30.1370.110">
    <property type="match status" value="1"/>
</dbReference>
<evidence type="ECO:0000313" key="2">
    <source>
        <dbReference type="EMBL" id="TKR57695.1"/>
    </source>
</evidence>
<protein>
    <recommendedName>
        <fullName evidence="1">Smr domain-containing protein</fullName>
    </recommendedName>
</protein>
<evidence type="ECO:0000313" key="3">
    <source>
        <dbReference type="Proteomes" id="UP000298663"/>
    </source>
</evidence>
<dbReference type="PANTHER" id="PTHR46535:SF1">
    <property type="entry name" value="NEDD4-BINDING PROTEIN 2"/>
    <property type="match status" value="1"/>
</dbReference>
<evidence type="ECO:0000259" key="1">
    <source>
        <dbReference type="PROSITE" id="PS50828"/>
    </source>
</evidence>
<dbReference type="OrthoDB" id="3231855at2759"/>
<proteinExistence type="predicted"/>
<reference evidence="2 3" key="1">
    <citation type="journal article" date="2015" name="Genome Biol.">
        <title>Comparative genomics of Steinernema reveals deeply conserved gene regulatory networks.</title>
        <authorList>
            <person name="Dillman A.R."/>
            <person name="Macchietto M."/>
            <person name="Porter C.F."/>
            <person name="Rogers A."/>
            <person name="Williams B."/>
            <person name="Antoshechkin I."/>
            <person name="Lee M.M."/>
            <person name="Goodwin Z."/>
            <person name="Lu X."/>
            <person name="Lewis E.E."/>
            <person name="Goodrich-Blair H."/>
            <person name="Stock S.P."/>
            <person name="Adams B.J."/>
            <person name="Sternberg P.W."/>
            <person name="Mortazavi A."/>
        </authorList>
    </citation>
    <scope>NUCLEOTIDE SEQUENCE [LARGE SCALE GENOMIC DNA]</scope>
    <source>
        <strain evidence="2 3">ALL</strain>
    </source>
</reference>
<organism evidence="2 3">
    <name type="scientific">Steinernema carpocapsae</name>
    <name type="common">Entomopathogenic nematode</name>
    <dbReference type="NCBI Taxonomy" id="34508"/>
    <lineage>
        <taxon>Eukaryota</taxon>
        <taxon>Metazoa</taxon>
        <taxon>Ecdysozoa</taxon>
        <taxon>Nematoda</taxon>
        <taxon>Chromadorea</taxon>
        <taxon>Rhabditida</taxon>
        <taxon>Tylenchina</taxon>
        <taxon>Panagrolaimomorpha</taxon>
        <taxon>Strongyloidoidea</taxon>
        <taxon>Steinernematidae</taxon>
        <taxon>Steinernema</taxon>
    </lineage>
</organism>
<dbReference type="SUPFAM" id="SSF160443">
    <property type="entry name" value="SMR domain-like"/>
    <property type="match status" value="1"/>
</dbReference>
<dbReference type="PROSITE" id="PS50828">
    <property type="entry name" value="SMR"/>
    <property type="match status" value="1"/>
</dbReference>
<accession>A0A4V5ZWX1</accession>
<dbReference type="STRING" id="34508.A0A4V5ZWX1"/>
<keyword evidence="3" id="KW-1185">Reference proteome</keyword>